<feature type="region of interest" description="Disordered" evidence="1">
    <location>
        <begin position="79"/>
        <end position="104"/>
    </location>
</feature>
<sequence>MKKALTFIFGCILAVSCGSADRENRVTGTVIDASMNTVVIRSGSDTLSFSTLNADRSGLDGLLVGDTVEIFYKGENRPGTEASRIKSADRETVSGHDETEENAE</sequence>
<dbReference type="PROSITE" id="PS51257">
    <property type="entry name" value="PROKAR_LIPOPROTEIN"/>
    <property type="match status" value="1"/>
</dbReference>
<comment type="caution">
    <text evidence="2">The sequence shown here is derived from an EMBL/GenBank/DDBJ whole genome shotgun (WGS) entry which is preliminary data.</text>
</comment>
<feature type="compositionally biased region" description="Basic and acidic residues" evidence="1">
    <location>
        <begin position="79"/>
        <end position="97"/>
    </location>
</feature>
<dbReference type="EMBL" id="JADIMJ010000128">
    <property type="protein sequence ID" value="MBO8454729.1"/>
    <property type="molecule type" value="Genomic_DNA"/>
</dbReference>
<dbReference type="AlphaFoldDB" id="A0A940DPQ5"/>
<protein>
    <recommendedName>
        <fullName evidence="4">DUF5666 domain-containing protein</fullName>
    </recommendedName>
</protein>
<organism evidence="2 3">
    <name type="scientific">Candidatus Cryptobacteroides gallistercoris</name>
    <dbReference type="NCBI Taxonomy" id="2840765"/>
    <lineage>
        <taxon>Bacteria</taxon>
        <taxon>Pseudomonadati</taxon>
        <taxon>Bacteroidota</taxon>
        <taxon>Bacteroidia</taxon>
        <taxon>Bacteroidales</taxon>
        <taxon>Candidatus Cryptobacteroides</taxon>
    </lineage>
</organism>
<gene>
    <name evidence="2" type="ORF">IAC07_08430</name>
</gene>
<reference evidence="2" key="2">
    <citation type="journal article" date="2021" name="PeerJ">
        <title>Extensive microbial diversity within the chicken gut microbiome revealed by metagenomics and culture.</title>
        <authorList>
            <person name="Gilroy R."/>
            <person name="Ravi A."/>
            <person name="Getino M."/>
            <person name="Pursley I."/>
            <person name="Horton D.L."/>
            <person name="Alikhan N.F."/>
            <person name="Baker D."/>
            <person name="Gharbi K."/>
            <person name="Hall N."/>
            <person name="Watson M."/>
            <person name="Adriaenssens E.M."/>
            <person name="Foster-Nyarko E."/>
            <person name="Jarju S."/>
            <person name="Secka A."/>
            <person name="Antonio M."/>
            <person name="Oren A."/>
            <person name="Chaudhuri R.R."/>
            <person name="La Ragione R."/>
            <person name="Hildebrand F."/>
            <person name="Pallen M.J."/>
        </authorList>
    </citation>
    <scope>NUCLEOTIDE SEQUENCE</scope>
    <source>
        <strain evidence="2">F1-3629</strain>
    </source>
</reference>
<dbReference type="Proteomes" id="UP000771749">
    <property type="component" value="Unassembled WGS sequence"/>
</dbReference>
<evidence type="ECO:0000313" key="2">
    <source>
        <dbReference type="EMBL" id="MBO8454729.1"/>
    </source>
</evidence>
<proteinExistence type="predicted"/>
<name>A0A940DPQ5_9BACT</name>
<evidence type="ECO:0000313" key="3">
    <source>
        <dbReference type="Proteomes" id="UP000771749"/>
    </source>
</evidence>
<accession>A0A940DPQ5</accession>
<evidence type="ECO:0008006" key="4">
    <source>
        <dbReference type="Google" id="ProtNLM"/>
    </source>
</evidence>
<reference evidence="2" key="1">
    <citation type="submission" date="2020-10" db="EMBL/GenBank/DDBJ databases">
        <authorList>
            <person name="Gilroy R."/>
        </authorList>
    </citation>
    <scope>NUCLEOTIDE SEQUENCE</scope>
    <source>
        <strain evidence="2">F1-3629</strain>
    </source>
</reference>
<evidence type="ECO:0000256" key="1">
    <source>
        <dbReference type="SAM" id="MobiDB-lite"/>
    </source>
</evidence>